<name>A0A3T1DBS3_9BACL</name>
<sequence length="80" mass="8919">MTHHIKVTGHFGHEVPGAVAIVIVHVLTLNFVVQVNPYTIQHVLRGTLIQDGRKISQTRTQQGKSNDAQTKADQQRSLVR</sequence>
<dbReference type="KEGG" id="cohn:KCTCHS21_49420"/>
<keyword evidence="3" id="KW-1185">Reference proteome</keyword>
<accession>A0A3T1DBS3</accession>
<evidence type="ECO:0000313" key="3">
    <source>
        <dbReference type="Proteomes" id="UP000289856"/>
    </source>
</evidence>
<gene>
    <name evidence="2" type="ORF">KCTCHS21_49420</name>
</gene>
<dbReference type="EMBL" id="AP019400">
    <property type="protein sequence ID" value="BBI35543.1"/>
    <property type="molecule type" value="Genomic_DNA"/>
</dbReference>
<organism evidence="2 3">
    <name type="scientific">Cohnella abietis</name>
    <dbReference type="NCBI Taxonomy" id="2507935"/>
    <lineage>
        <taxon>Bacteria</taxon>
        <taxon>Bacillati</taxon>
        <taxon>Bacillota</taxon>
        <taxon>Bacilli</taxon>
        <taxon>Bacillales</taxon>
        <taxon>Paenibacillaceae</taxon>
        <taxon>Cohnella</taxon>
    </lineage>
</organism>
<feature type="region of interest" description="Disordered" evidence="1">
    <location>
        <begin position="55"/>
        <end position="80"/>
    </location>
</feature>
<dbReference type="Proteomes" id="UP000289856">
    <property type="component" value="Chromosome"/>
</dbReference>
<reference evidence="2 3" key="1">
    <citation type="submission" date="2019-01" db="EMBL/GenBank/DDBJ databases">
        <title>Complete genome sequence of Cohnella hallensis HS21 isolated from Korean fir (Abies koreana) rhizospheric soil.</title>
        <authorList>
            <person name="Jiang L."/>
            <person name="Kang S.W."/>
            <person name="Kim S."/>
            <person name="Jung J."/>
            <person name="Kim C.Y."/>
            <person name="Kim D.H."/>
            <person name="Kim S.W."/>
            <person name="Lee J."/>
        </authorList>
    </citation>
    <scope>NUCLEOTIDE SEQUENCE [LARGE SCALE GENOMIC DNA]</scope>
    <source>
        <strain evidence="2 3">HS21</strain>
    </source>
</reference>
<dbReference type="AlphaFoldDB" id="A0A3T1DBS3"/>
<evidence type="ECO:0000256" key="1">
    <source>
        <dbReference type="SAM" id="MobiDB-lite"/>
    </source>
</evidence>
<protein>
    <submittedName>
        <fullName evidence="2">Uncharacterized protein</fullName>
    </submittedName>
</protein>
<evidence type="ECO:0000313" key="2">
    <source>
        <dbReference type="EMBL" id="BBI35543.1"/>
    </source>
</evidence>
<proteinExistence type="predicted"/>